<reference evidence="2" key="1">
    <citation type="journal article" date="2023" name="Mol. Phylogenet. Evol.">
        <title>Genome-scale phylogeny and comparative genomics of the fungal order Sordariales.</title>
        <authorList>
            <person name="Hensen N."/>
            <person name="Bonometti L."/>
            <person name="Westerberg I."/>
            <person name="Brannstrom I.O."/>
            <person name="Guillou S."/>
            <person name="Cros-Aarteil S."/>
            <person name="Calhoun S."/>
            <person name="Haridas S."/>
            <person name="Kuo A."/>
            <person name="Mondo S."/>
            <person name="Pangilinan J."/>
            <person name="Riley R."/>
            <person name="LaButti K."/>
            <person name="Andreopoulos B."/>
            <person name="Lipzen A."/>
            <person name="Chen C."/>
            <person name="Yan M."/>
            <person name="Daum C."/>
            <person name="Ng V."/>
            <person name="Clum A."/>
            <person name="Steindorff A."/>
            <person name="Ohm R.A."/>
            <person name="Martin F."/>
            <person name="Silar P."/>
            <person name="Natvig D.O."/>
            <person name="Lalanne C."/>
            <person name="Gautier V."/>
            <person name="Ament-Velasquez S.L."/>
            <person name="Kruys A."/>
            <person name="Hutchinson M.I."/>
            <person name="Powell A.J."/>
            <person name="Barry K."/>
            <person name="Miller A.N."/>
            <person name="Grigoriev I.V."/>
            <person name="Debuchy R."/>
            <person name="Gladieux P."/>
            <person name="Hiltunen Thoren M."/>
            <person name="Johannesson H."/>
        </authorList>
    </citation>
    <scope>NUCLEOTIDE SEQUENCE</scope>
    <source>
        <strain evidence="2">CBS 990.96</strain>
    </source>
</reference>
<name>A0AAN7BGC1_9PEZI</name>
<keyword evidence="1" id="KW-0732">Signal</keyword>
<evidence type="ECO:0000256" key="1">
    <source>
        <dbReference type="SAM" id="SignalP"/>
    </source>
</evidence>
<dbReference type="AlphaFoldDB" id="A0AAN7BGC1"/>
<dbReference type="EMBL" id="MU865658">
    <property type="protein sequence ID" value="KAK4220720.1"/>
    <property type="molecule type" value="Genomic_DNA"/>
</dbReference>
<feature type="chain" id="PRO_5042970252" evidence="1">
    <location>
        <begin position="19"/>
        <end position="118"/>
    </location>
</feature>
<feature type="signal peptide" evidence="1">
    <location>
        <begin position="1"/>
        <end position="18"/>
    </location>
</feature>
<dbReference type="Proteomes" id="UP001301958">
    <property type="component" value="Unassembled WGS sequence"/>
</dbReference>
<accession>A0AAN7BGC1</accession>
<evidence type="ECO:0000313" key="3">
    <source>
        <dbReference type="Proteomes" id="UP001301958"/>
    </source>
</evidence>
<organism evidence="2 3">
    <name type="scientific">Podospora fimiseda</name>
    <dbReference type="NCBI Taxonomy" id="252190"/>
    <lineage>
        <taxon>Eukaryota</taxon>
        <taxon>Fungi</taxon>
        <taxon>Dikarya</taxon>
        <taxon>Ascomycota</taxon>
        <taxon>Pezizomycotina</taxon>
        <taxon>Sordariomycetes</taxon>
        <taxon>Sordariomycetidae</taxon>
        <taxon>Sordariales</taxon>
        <taxon>Podosporaceae</taxon>
        <taxon>Podospora</taxon>
    </lineage>
</organism>
<keyword evidence="3" id="KW-1185">Reference proteome</keyword>
<reference evidence="2" key="2">
    <citation type="submission" date="2023-05" db="EMBL/GenBank/DDBJ databases">
        <authorList>
            <consortium name="Lawrence Berkeley National Laboratory"/>
            <person name="Steindorff A."/>
            <person name="Hensen N."/>
            <person name="Bonometti L."/>
            <person name="Westerberg I."/>
            <person name="Brannstrom I.O."/>
            <person name="Guillou S."/>
            <person name="Cros-Aarteil S."/>
            <person name="Calhoun S."/>
            <person name="Haridas S."/>
            <person name="Kuo A."/>
            <person name="Mondo S."/>
            <person name="Pangilinan J."/>
            <person name="Riley R."/>
            <person name="Labutti K."/>
            <person name="Andreopoulos B."/>
            <person name="Lipzen A."/>
            <person name="Chen C."/>
            <person name="Yanf M."/>
            <person name="Daum C."/>
            <person name="Ng V."/>
            <person name="Clum A."/>
            <person name="Ohm R."/>
            <person name="Martin F."/>
            <person name="Silar P."/>
            <person name="Natvig D."/>
            <person name="Lalanne C."/>
            <person name="Gautier V."/>
            <person name="Ament-Velasquez S.L."/>
            <person name="Kruys A."/>
            <person name="Hutchinson M.I."/>
            <person name="Powell A.J."/>
            <person name="Barry K."/>
            <person name="Miller A.N."/>
            <person name="Grigoriev I.V."/>
            <person name="Debuchy R."/>
            <person name="Gladieux P."/>
            <person name="Thoren M.H."/>
            <person name="Johannesson H."/>
        </authorList>
    </citation>
    <scope>NUCLEOTIDE SEQUENCE</scope>
    <source>
        <strain evidence="2">CBS 990.96</strain>
    </source>
</reference>
<protein>
    <submittedName>
        <fullName evidence="2">Uncharacterized protein</fullName>
    </submittedName>
</protein>
<comment type="caution">
    <text evidence="2">The sequence shown here is derived from an EMBL/GenBank/DDBJ whole genome shotgun (WGS) entry which is preliminary data.</text>
</comment>
<proteinExistence type="predicted"/>
<sequence length="118" mass="12452">MQFSLFSILALAATSTAASTTESSKTLETRANTWSWTPYAGSSCTGSGTGAWIQGFTSSPCYNVATVSRVKIVTDTCTLTAYTGVNCPSREFGTTYTYGSNVCVGNVSYKSFKVNCLG</sequence>
<gene>
    <name evidence="2" type="ORF">QBC38DRAFT_378449</name>
</gene>
<evidence type="ECO:0000313" key="2">
    <source>
        <dbReference type="EMBL" id="KAK4220720.1"/>
    </source>
</evidence>